<feature type="transmembrane region" description="Helical" evidence="6">
    <location>
        <begin position="236"/>
        <end position="257"/>
    </location>
</feature>
<dbReference type="EMBL" id="JBHSGB010000017">
    <property type="protein sequence ID" value="MFC4656788.1"/>
    <property type="molecule type" value="Genomic_DNA"/>
</dbReference>
<protein>
    <submittedName>
        <fullName evidence="7">Lipopolysaccharide biosynthesis protein</fullName>
    </submittedName>
</protein>
<dbReference type="Proteomes" id="UP001595962">
    <property type="component" value="Unassembled WGS sequence"/>
</dbReference>
<evidence type="ECO:0000256" key="5">
    <source>
        <dbReference type="ARBA" id="ARBA00023136"/>
    </source>
</evidence>
<evidence type="ECO:0000313" key="7">
    <source>
        <dbReference type="EMBL" id="MFC4656788.1"/>
    </source>
</evidence>
<feature type="transmembrane region" description="Helical" evidence="6">
    <location>
        <begin position="278"/>
        <end position="300"/>
    </location>
</feature>
<dbReference type="PANTHER" id="PTHR30250">
    <property type="entry name" value="PST FAMILY PREDICTED COLANIC ACID TRANSPORTER"/>
    <property type="match status" value="1"/>
</dbReference>
<comment type="caution">
    <text evidence="7">The sequence shown here is derived from an EMBL/GenBank/DDBJ whole genome shotgun (WGS) entry which is preliminary data.</text>
</comment>
<proteinExistence type="predicted"/>
<sequence length="401" mass="45411">MMVQLSNMRHLLFILISKSSGAIFSIFITYVVMNYYPSDAANFFVAFSAVNIISYISRFGSDNYILKSAKQDDFGGQLSAIYFVSIVVSFVFSFVLVLFFDYIFVFLFFLCNTFFTLLQISARCYARDLKGIKSAFVMNAVSLMILSVFFFLEYFVFDIEYKDIFLWMWCVSLMLAALVCMPYSALKKFNVRNCFNVVISSRVFFVSGVLNLIMYWGGQVASGYALQKEHVEAIALAQRLSAAMGLISIASSIYLSPRISSMHEEGRLDELSGLVRKCNLFVVLSCSACAMIIILFSDFIVKSFNVSLEYSWVIVLTSICQLIFCVFSNSLQVLNMTGNETYTRRSVYFGVFSFFVLCGFSIALNNIYLMVAAVNVPLMVQGFISFLYVKRKLNFSSLALV</sequence>
<feature type="transmembrane region" description="Helical" evidence="6">
    <location>
        <begin position="164"/>
        <end position="183"/>
    </location>
</feature>
<feature type="transmembrane region" description="Helical" evidence="6">
    <location>
        <begin position="39"/>
        <end position="57"/>
    </location>
</feature>
<keyword evidence="8" id="KW-1185">Reference proteome</keyword>
<feature type="transmembrane region" description="Helical" evidence="6">
    <location>
        <begin position="102"/>
        <end position="122"/>
    </location>
</feature>
<organism evidence="7 8">
    <name type="scientific">Rheinheimera marina</name>
    <dbReference type="NCBI Taxonomy" id="1774958"/>
    <lineage>
        <taxon>Bacteria</taxon>
        <taxon>Pseudomonadati</taxon>
        <taxon>Pseudomonadota</taxon>
        <taxon>Gammaproteobacteria</taxon>
        <taxon>Chromatiales</taxon>
        <taxon>Chromatiaceae</taxon>
        <taxon>Rheinheimera</taxon>
    </lineage>
</organism>
<evidence type="ECO:0000256" key="6">
    <source>
        <dbReference type="SAM" id="Phobius"/>
    </source>
</evidence>
<keyword evidence="4 6" id="KW-1133">Transmembrane helix</keyword>
<dbReference type="InterPro" id="IPR050833">
    <property type="entry name" value="Poly_Biosynth_Transport"/>
</dbReference>
<name>A0ABV9JR85_9GAMM</name>
<feature type="transmembrane region" description="Helical" evidence="6">
    <location>
        <begin position="78"/>
        <end position="96"/>
    </location>
</feature>
<feature type="transmembrane region" description="Helical" evidence="6">
    <location>
        <begin position="195"/>
        <end position="216"/>
    </location>
</feature>
<keyword evidence="3 6" id="KW-0812">Transmembrane</keyword>
<evidence type="ECO:0000256" key="2">
    <source>
        <dbReference type="ARBA" id="ARBA00022475"/>
    </source>
</evidence>
<comment type="subcellular location">
    <subcellularLocation>
        <location evidence="1">Cell membrane</location>
        <topology evidence="1">Multi-pass membrane protein</topology>
    </subcellularLocation>
</comment>
<accession>A0ABV9JR85</accession>
<feature type="transmembrane region" description="Helical" evidence="6">
    <location>
        <begin position="134"/>
        <end position="152"/>
    </location>
</feature>
<feature type="transmembrane region" description="Helical" evidence="6">
    <location>
        <begin position="312"/>
        <end position="334"/>
    </location>
</feature>
<evidence type="ECO:0000256" key="1">
    <source>
        <dbReference type="ARBA" id="ARBA00004651"/>
    </source>
</evidence>
<feature type="transmembrane region" description="Helical" evidence="6">
    <location>
        <begin position="370"/>
        <end position="389"/>
    </location>
</feature>
<feature type="transmembrane region" description="Helical" evidence="6">
    <location>
        <begin position="12"/>
        <end position="33"/>
    </location>
</feature>
<evidence type="ECO:0000256" key="3">
    <source>
        <dbReference type="ARBA" id="ARBA00022692"/>
    </source>
</evidence>
<feature type="transmembrane region" description="Helical" evidence="6">
    <location>
        <begin position="346"/>
        <end position="364"/>
    </location>
</feature>
<evidence type="ECO:0000313" key="8">
    <source>
        <dbReference type="Proteomes" id="UP001595962"/>
    </source>
</evidence>
<keyword evidence="2" id="KW-1003">Cell membrane</keyword>
<dbReference type="PANTHER" id="PTHR30250:SF11">
    <property type="entry name" value="O-ANTIGEN TRANSPORTER-RELATED"/>
    <property type="match status" value="1"/>
</dbReference>
<reference evidence="8" key="1">
    <citation type="journal article" date="2019" name="Int. J. Syst. Evol. Microbiol.">
        <title>The Global Catalogue of Microorganisms (GCM) 10K type strain sequencing project: providing services to taxonomists for standard genome sequencing and annotation.</title>
        <authorList>
            <consortium name="The Broad Institute Genomics Platform"/>
            <consortium name="The Broad Institute Genome Sequencing Center for Infectious Disease"/>
            <person name="Wu L."/>
            <person name="Ma J."/>
        </authorList>
    </citation>
    <scope>NUCLEOTIDE SEQUENCE [LARGE SCALE GENOMIC DNA]</scope>
    <source>
        <strain evidence="8">DT28</strain>
    </source>
</reference>
<evidence type="ECO:0000256" key="4">
    <source>
        <dbReference type="ARBA" id="ARBA00022989"/>
    </source>
</evidence>
<gene>
    <name evidence="7" type="ORF">ACFO3I_17340</name>
</gene>
<keyword evidence="5 6" id="KW-0472">Membrane</keyword>